<dbReference type="InterPro" id="IPR029787">
    <property type="entry name" value="Nucleotide_cyclase"/>
</dbReference>
<dbReference type="EC" id="2.7.7.65" evidence="3"/>
<dbReference type="InterPro" id="IPR043128">
    <property type="entry name" value="Rev_trsase/Diguanyl_cyclase"/>
</dbReference>
<dbReference type="SMART" id="SM00267">
    <property type="entry name" value="GGDEF"/>
    <property type="match status" value="1"/>
</dbReference>
<name>A0ABW8IC68_9BACI</name>
<feature type="transmembrane region" description="Helical" evidence="1">
    <location>
        <begin position="12"/>
        <end position="29"/>
    </location>
</feature>
<reference evidence="3 4" key="1">
    <citation type="submission" date="2023-07" db="EMBL/GenBank/DDBJ databases">
        <title>Bacillus lucianemedeirus sp. nov, a new species isolated from an immunobiological production facility.</title>
        <authorList>
            <person name="Costa L.V."/>
            <person name="Miranda R.V.S.L."/>
            <person name="Brandao M.L.L."/>
            <person name="Reis C.M.F."/>
            <person name="Frazao A.M."/>
            <person name="Cruz F.V."/>
            <person name="Baio P.V.P."/>
            <person name="Veras J.F.C."/>
            <person name="Ramos J.N."/>
            <person name="Vieira V."/>
        </authorList>
    </citation>
    <scope>NUCLEOTIDE SEQUENCE [LARGE SCALE GENOMIC DNA]</scope>
    <source>
        <strain evidence="3 4">B190/17</strain>
    </source>
</reference>
<keyword evidence="1" id="KW-0472">Membrane</keyword>
<dbReference type="PANTHER" id="PTHR45138:SF9">
    <property type="entry name" value="DIGUANYLATE CYCLASE DGCM-RELATED"/>
    <property type="match status" value="1"/>
</dbReference>
<dbReference type="Pfam" id="PF00990">
    <property type="entry name" value="GGDEF"/>
    <property type="match status" value="1"/>
</dbReference>
<keyword evidence="3" id="KW-0548">Nucleotidyltransferase</keyword>
<dbReference type="Gene3D" id="3.30.70.270">
    <property type="match status" value="1"/>
</dbReference>
<dbReference type="NCBIfam" id="TIGR00254">
    <property type="entry name" value="GGDEF"/>
    <property type="match status" value="1"/>
</dbReference>
<comment type="caution">
    <text evidence="3">The sequence shown here is derived from an EMBL/GenBank/DDBJ whole genome shotgun (WGS) entry which is preliminary data.</text>
</comment>
<dbReference type="PROSITE" id="PS50887">
    <property type="entry name" value="GGDEF"/>
    <property type="match status" value="1"/>
</dbReference>
<feature type="domain" description="GGDEF" evidence="2">
    <location>
        <begin position="22"/>
        <end position="150"/>
    </location>
</feature>
<keyword evidence="4" id="KW-1185">Reference proteome</keyword>
<dbReference type="RefSeq" id="WP_404318071.1">
    <property type="nucleotide sequence ID" value="NZ_JAUIYO010000012.1"/>
</dbReference>
<protein>
    <submittedName>
        <fullName evidence="3">GGDEF domain-containing protein</fullName>
        <ecNumber evidence="3">2.7.7.65</ecNumber>
    </submittedName>
</protein>
<evidence type="ECO:0000313" key="4">
    <source>
        <dbReference type="Proteomes" id="UP001619911"/>
    </source>
</evidence>
<keyword evidence="1" id="KW-0812">Transmembrane</keyword>
<proteinExistence type="predicted"/>
<sequence length="150" mass="17213">MKLKNRVAKKAMLCCFFITNVVTLMTYLLDIDHFKAVNDEFDHQSGDIVLVEAAKVLKDNVREIDTIGRWGEEEFLIICPQTTLEEALQLSENLRKQLENHRFPIVERKTGSFGVTSYVQNDTLNVLLSRGDKALYQAKNKGRNCVEYLS</sequence>
<evidence type="ECO:0000256" key="1">
    <source>
        <dbReference type="SAM" id="Phobius"/>
    </source>
</evidence>
<dbReference type="Proteomes" id="UP001619911">
    <property type="component" value="Unassembled WGS sequence"/>
</dbReference>
<dbReference type="InterPro" id="IPR000160">
    <property type="entry name" value="GGDEF_dom"/>
</dbReference>
<keyword evidence="3" id="KW-0808">Transferase</keyword>
<accession>A0ABW8IC68</accession>
<dbReference type="CDD" id="cd01949">
    <property type="entry name" value="GGDEF"/>
    <property type="match status" value="1"/>
</dbReference>
<dbReference type="EMBL" id="JAUIYO010000012">
    <property type="protein sequence ID" value="MFK2826600.1"/>
    <property type="molecule type" value="Genomic_DNA"/>
</dbReference>
<evidence type="ECO:0000313" key="3">
    <source>
        <dbReference type="EMBL" id="MFK2826600.1"/>
    </source>
</evidence>
<evidence type="ECO:0000259" key="2">
    <source>
        <dbReference type="PROSITE" id="PS50887"/>
    </source>
</evidence>
<dbReference type="InterPro" id="IPR050469">
    <property type="entry name" value="Diguanylate_Cyclase"/>
</dbReference>
<keyword evidence="1" id="KW-1133">Transmembrane helix</keyword>
<dbReference type="GO" id="GO:0052621">
    <property type="term" value="F:diguanylate cyclase activity"/>
    <property type="evidence" value="ECO:0007669"/>
    <property type="project" value="UniProtKB-EC"/>
</dbReference>
<dbReference type="SUPFAM" id="SSF55073">
    <property type="entry name" value="Nucleotide cyclase"/>
    <property type="match status" value="1"/>
</dbReference>
<dbReference type="PANTHER" id="PTHR45138">
    <property type="entry name" value="REGULATORY COMPONENTS OF SENSORY TRANSDUCTION SYSTEM"/>
    <property type="match status" value="1"/>
</dbReference>
<organism evidence="3 4">
    <name type="scientific">Bacillus lumedeiriae</name>
    <dbReference type="NCBI Taxonomy" id="3058829"/>
    <lineage>
        <taxon>Bacteria</taxon>
        <taxon>Bacillati</taxon>
        <taxon>Bacillota</taxon>
        <taxon>Bacilli</taxon>
        <taxon>Bacillales</taxon>
        <taxon>Bacillaceae</taxon>
        <taxon>Bacillus</taxon>
    </lineage>
</organism>
<gene>
    <name evidence="3" type="ORF">QYG89_13170</name>
</gene>